<feature type="compositionally biased region" description="Acidic residues" evidence="1">
    <location>
        <begin position="1"/>
        <end position="16"/>
    </location>
</feature>
<name>A0A918EDM6_9PSEU</name>
<protein>
    <submittedName>
        <fullName evidence="3">Uncharacterized protein</fullName>
    </submittedName>
</protein>
<reference evidence="3" key="2">
    <citation type="submission" date="2020-09" db="EMBL/GenBank/DDBJ databases">
        <authorList>
            <person name="Sun Q."/>
            <person name="Ohkuma M."/>
        </authorList>
    </citation>
    <scope>NUCLEOTIDE SEQUENCE</scope>
    <source>
        <strain evidence="3">JCM 3313</strain>
    </source>
</reference>
<keyword evidence="2" id="KW-1133">Transmembrane helix</keyword>
<proteinExistence type="predicted"/>
<feature type="region of interest" description="Disordered" evidence="1">
    <location>
        <begin position="1"/>
        <end position="30"/>
    </location>
</feature>
<dbReference type="EMBL" id="BMRG01000005">
    <property type="protein sequence ID" value="GGP58585.1"/>
    <property type="molecule type" value="Genomic_DNA"/>
</dbReference>
<comment type="caution">
    <text evidence="3">The sequence shown here is derived from an EMBL/GenBank/DDBJ whole genome shotgun (WGS) entry which is preliminary data.</text>
</comment>
<sequence length="56" mass="5708">MGVEEFFDSDVADEAEAAPGGAGTRKQAPRWAHPAVLVSAGLVVAALIFTVGVLLV</sequence>
<accession>A0A918EDM6</accession>
<reference evidence="3" key="1">
    <citation type="journal article" date="2014" name="Int. J. Syst. Evol. Microbiol.">
        <title>Complete genome sequence of Corynebacterium casei LMG S-19264T (=DSM 44701T), isolated from a smear-ripened cheese.</title>
        <authorList>
            <consortium name="US DOE Joint Genome Institute (JGI-PGF)"/>
            <person name="Walter F."/>
            <person name="Albersmeier A."/>
            <person name="Kalinowski J."/>
            <person name="Ruckert C."/>
        </authorList>
    </citation>
    <scope>NUCLEOTIDE SEQUENCE</scope>
    <source>
        <strain evidence="3">JCM 3313</strain>
    </source>
</reference>
<feature type="transmembrane region" description="Helical" evidence="2">
    <location>
        <begin position="35"/>
        <end position="55"/>
    </location>
</feature>
<keyword evidence="2" id="KW-0472">Membrane</keyword>
<evidence type="ECO:0000313" key="3">
    <source>
        <dbReference type="EMBL" id="GGP58585.1"/>
    </source>
</evidence>
<evidence type="ECO:0000256" key="1">
    <source>
        <dbReference type="SAM" id="MobiDB-lite"/>
    </source>
</evidence>
<organism evidence="3 4">
    <name type="scientific">Saccharothrix coeruleofusca</name>
    <dbReference type="NCBI Taxonomy" id="33919"/>
    <lineage>
        <taxon>Bacteria</taxon>
        <taxon>Bacillati</taxon>
        <taxon>Actinomycetota</taxon>
        <taxon>Actinomycetes</taxon>
        <taxon>Pseudonocardiales</taxon>
        <taxon>Pseudonocardiaceae</taxon>
        <taxon>Saccharothrix</taxon>
    </lineage>
</organism>
<dbReference type="AlphaFoldDB" id="A0A918EDM6"/>
<evidence type="ECO:0000256" key="2">
    <source>
        <dbReference type="SAM" id="Phobius"/>
    </source>
</evidence>
<evidence type="ECO:0000313" key="4">
    <source>
        <dbReference type="Proteomes" id="UP000639606"/>
    </source>
</evidence>
<gene>
    <name evidence="3" type="ORF">GCM10010185_33810</name>
</gene>
<dbReference type="RefSeq" id="WP_189224206.1">
    <property type="nucleotide sequence ID" value="NZ_BMRG01000005.1"/>
</dbReference>
<keyword evidence="4" id="KW-1185">Reference proteome</keyword>
<keyword evidence="2" id="KW-0812">Transmembrane</keyword>
<dbReference type="Proteomes" id="UP000639606">
    <property type="component" value="Unassembled WGS sequence"/>
</dbReference>